<sequence>MTEIRITSSRLDPDTNGSEQQTSPGGTDAQQDRDPDRAVLGLRIGGVRDGQLGPAEEEARAEEYEDVDACACKPLLVGPDAGGDGDVGDVPQNVDADDGAHHCWEDPRPVVSAAGRDEDEEERRGQEAQRREDDQQRYRDLVHDCAAD</sequence>
<reference evidence="3" key="3">
    <citation type="submission" date="2025-08" db="UniProtKB">
        <authorList>
            <consortium name="RefSeq"/>
        </authorList>
    </citation>
    <scope>IDENTIFICATION</scope>
    <source>
        <strain evidence="3">NI907</strain>
    </source>
</reference>
<reference evidence="3" key="2">
    <citation type="submission" date="2019-10" db="EMBL/GenBank/DDBJ databases">
        <authorList>
            <consortium name="NCBI Genome Project"/>
        </authorList>
    </citation>
    <scope>NUCLEOTIDE SEQUENCE</scope>
    <source>
        <strain evidence="3">NI907</strain>
    </source>
</reference>
<dbReference type="RefSeq" id="XP_030980500.1">
    <property type="nucleotide sequence ID" value="XM_031127805.1"/>
</dbReference>
<keyword evidence="2" id="KW-1185">Reference proteome</keyword>
<organism evidence="2 3">
    <name type="scientific">Pyricularia grisea</name>
    <name type="common">Crabgrass-specific blast fungus</name>
    <name type="synonym">Magnaporthe grisea</name>
    <dbReference type="NCBI Taxonomy" id="148305"/>
    <lineage>
        <taxon>Eukaryota</taxon>
        <taxon>Fungi</taxon>
        <taxon>Dikarya</taxon>
        <taxon>Ascomycota</taxon>
        <taxon>Pezizomycotina</taxon>
        <taxon>Sordariomycetes</taxon>
        <taxon>Sordariomycetidae</taxon>
        <taxon>Magnaporthales</taxon>
        <taxon>Pyriculariaceae</taxon>
        <taxon>Pyricularia</taxon>
    </lineage>
</organism>
<dbReference type="AlphaFoldDB" id="A0A6P8B022"/>
<feature type="compositionally biased region" description="Basic and acidic residues" evidence="1">
    <location>
        <begin position="122"/>
        <end position="148"/>
    </location>
</feature>
<name>A0A6P8B022_PYRGI</name>
<evidence type="ECO:0000313" key="2">
    <source>
        <dbReference type="Proteomes" id="UP000515153"/>
    </source>
</evidence>
<evidence type="ECO:0000313" key="3">
    <source>
        <dbReference type="RefSeq" id="XP_030980500.1"/>
    </source>
</evidence>
<evidence type="ECO:0000256" key="1">
    <source>
        <dbReference type="SAM" id="MobiDB-lite"/>
    </source>
</evidence>
<protein>
    <submittedName>
        <fullName evidence="3">Uncharacterized protein</fullName>
    </submittedName>
</protein>
<feature type="region of interest" description="Disordered" evidence="1">
    <location>
        <begin position="1"/>
        <end position="37"/>
    </location>
</feature>
<proteinExistence type="predicted"/>
<dbReference type="GeneID" id="41962714"/>
<feature type="compositionally biased region" description="Basic and acidic residues" evidence="1">
    <location>
        <begin position="98"/>
        <end position="108"/>
    </location>
</feature>
<feature type="compositionally biased region" description="Polar residues" evidence="1">
    <location>
        <begin position="1"/>
        <end position="29"/>
    </location>
</feature>
<dbReference type="Proteomes" id="UP000515153">
    <property type="component" value="Unplaced"/>
</dbReference>
<gene>
    <name evidence="3" type="ORF">PgNI_07799</name>
</gene>
<accession>A0A6P8B022</accession>
<reference evidence="3" key="1">
    <citation type="journal article" date="2019" name="Mol. Biol. Evol.">
        <title>Blast fungal genomes show frequent chromosomal changes, gene gains and losses, and effector gene turnover.</title>
        <authorList>
            <person name="Gomez Luciano L.B."/>
            <person name="Jason Tsai I."/>
            <person name="Chuma I."/>
            <person name="Tosa Y."/>
            <person name="Chen Y.H."/>
            <person name="Li J.Y."/>
            <person name="Li M.Y."/>
            <person name="Jade Lu M.Y."/>
            <person name="Nakayashiki H."/>
            <person name="Li W.H."/>
        </authorList>
    </citation>
    <scope>NUCLEOTIDE SEQUENCE</scope>
    <source>
        <strain evidence="3">NI907</strain>
    </source>
</reference>
<dbReference type="KEGG" id="pgri:PgNI_07799"/>
<feature type="region of interest" description="Disordered" evidence="1">
    <location>
        <begin position="77"/>
        <end position="148"/>
    </location>
</feature>